<evidence type="ECO:0000256" key="20">
    <source>
        <dbReference type="ARBA" id="ARBA00023163"/>
    </source>
</evidence>
<dbReference type="Pfam" id="PF00105">
    <property type="entry name" value="zf-C4"/>
    <property type="match status" value="1"/>
</dbReference>
<dbReference type="GO" id="GO:0004879">
    <property type="term" value="F:nuclear receptor activity"/>
    <property type="evidence" value="ECO:0007669"/>
    <property type="project" value="TreeGrafter"/>
</dbReference>
<dbReference type="Proteomes" id="UP000472271">
    <property type="component" value="Chromosome 8"/>
</dbReference>
<dbReference type="GO" id="GO:0030154">
    <property type="term" value="P:cell differentiation"/>
    <property type="evidence" value="ECO:0007669"/>
    <property type="project" value="UniProtKB-KW"/>
</dbReference>
<organism evidence="31 32">
    <name type="scientific">Sphaeramia orbicularis</name>
    <name type="common">orbiculate cardinalfish</name>
    <dbReference type="NCBI Taxonomy" id="375764"/>
    <lineage>
        <taxon>Eukaryota</taxon>
        <taxon>Metazoa</taxon>
        <taxon>Chordata</taxon>
        <taxon>Craniata</taxon>
        <taxon>Vertebrata</taxon>
        <taxon>Euteleostomi</taxon>
        <taxon>Actinopterygii</taxon>
        <taxon>Neopterygii</taxon>
        <taxon>Teleostei</taxon>
        <taxon>Neoteleostei</taxon>
        <taxon>Acanthomorphata</taxon>
        <taxon>Gobiaria</taxon>
        <taxon>Kurtiformes</taxon>
        <taxon>Apogonoidei</taxon>
        <taxon>Apogonidae</taxon>
        <taxon>Apogoninae</taxon>
        <taxon>Sphaeramia</taxon>
    </lineage>
</organism>
<keyword evidence="16" id="KW-0770">Synapse</keyword>
<dbReference type="GO" id="GO:0045944">
    <property type="term" value="P:positive regulation of transcription by RNA polymerase II"/>
    <property type="evidence" value="ECO:0007669"/>
    <property type="project" value="TreeGrafter"/>
</dbReference>
<evidence type="ECO:0000256" key="5">
    <source>
        <dbReference type="ARBA" id="ARBA00022491"/>
    </source>
</evidence>
<evidence type="ECO:0000256" key="9">
    <source>
        <dbReference type="ARBA" id="ARBA00022771"/>
    </source>
</evidence>
<dbReference type="AlphaFoldDB" id="A0A672Z204"/>
<keyword evidence="19" id="KW-0010">Activator</keyword>
<reference evidence="31" key="2">
    <citation type="submission" date="2025-08" db="UniProtKB">
        <authorList>
            <consortium name="Ensembl"/>
        </authorList>
    </citation>
    <scope>IDENTIFICATION</scope>
</reference>
<evidence type="ECO:0000256" key="22">
    <source>
        <dbReference type="ARBA" id="ARBA00023242"/>
    </source>
</evidence>
<dbReference type="InterPro" id="IPR050234">
    <property type="entry name" value="Nuclear_hormone_rcpt_NR1"/>
</dbReference>
<feature type="compositionally biased region" description="Pro residues" evidence="28">
    <location>
        <begin position="241"/>
        <end position="257"/>
    </location>
</feature>
<keyword evidence="6" id="KW-0597">Phosphoprotein</keyword>
<gene>
    <name evidence="31" type="primary">nr1d1</name>
</gene>
<evidence type="ECO:0000256" key="6">
    <source>
        <dbReference type="ARBA" id="ARBA00022553"/>
    </source>
</evidence>
<keyword evidence="23" id="KW-0966">Cell projection</keyword>
<dbReference type="GO" id="GO:0005634">
    <property type="term" value="C:nucleus"/>
    <property type="evidence" value="ECO:0007669"/>
    <property type="project" value="UniProtKB-SubCell"/>
</dbReference>
<evidence type="ECO:0000256" key="2">
    <source>
        <dbReference type="ARBA" id="ARBA00004496"/>
    </source>
</evidence>
<feature type="region of interest" description="Disordered" evidence="28">
    <location>
        <begin position="1"/>
        <end position="103"/>
    </location>
</feature>
<comment type="similarity">
    <text evidence="27">Belongs to the nuclear hormone receptor family.</text>
</comment>
<evidence type="ECO:0000256" key="25">
    <source>
        <dbReference type="ARBA" id="ARBA00042197"/>
    </source>
</evidence>
<evidence type="ECO:0000256" key="21">
    <source>
        <dbReference type="ARBA" id="ARBA00023170"/>
    </source>
</evidence>
<keyword evidence="8 27" id="KW-0479">Metal-binding</keyword>
<comment type="subcellular location">
    <subcellularLocation>
        <location evidence="1">Cell projection</location>
        <location evidence="1">Dendrite</location>
    </subcellularLocation>
    <subcellularLocation>
        <location evidence="3">Cell projection</location>
        <location evidence="3">Dendritic spine</location>
    </subcellularLocation>
    <subcellularLocation>
        <location evidence="2">Cytoplasm</location>
    </subcellularLocation>
    <subcellularLocation>
        <location evidence="27">Nucleus</location>
    </subcellularLocation>
</comment>
<keyword evidence="10" id="KW-0221">Differentiation</keyword>
<dbReference type="GO" id="GO:0008270">
    <property type="term" value="F:zinc ion binding"/>
    <property type="evidence" value="ECO:0007669"/>
    <property type="project" value="UniProtKB-KW"/>
</dbReference>
<dbReference type="PRINTS" id="PR00047">
    <property type="entry name" value="STROIDFINGER"/>
</dbReference>
<dbReference type="Gene3D" id="1.10.565.10">
    <property type="entry name" value="Retinoid X Receptor"/>
    <property type="match status" value="1"/>
</dbReference>
<dbReference type="GO" id="GO:0005737">
    <property type="term" value="C:cytoplasm"/>
    <property type="evidence" value="ECO:0007669"/>
    <property type="project" value="UniProtKB-SubCell"/>
</dbReference>
<keyword evidence="20 27" id="KW-0804">Transcription</keyword>
<dbReference type="Ensembl" id="ENSSORT00005011218.1">
    <property type="protein sequence ID" value="ENSSORP00005010845.1"/>
    <property type="gene ID" value="ENSSORG00005005879.1"/>
</dbReference>
<dbReference type="GO" id="GO:0000122">
    <property type="term" value="P:negative regulation of transcription by RNA polymerase II"/>
    <property type="evidence" value="ECO:0007669"/>
    <property type="project" value="TreeGrafter"/>
</dbReference>
<evidence type="ECO:0000256" key="4">
    <source>
        <dbReference type="ARBA" id="ARBA00022490"/>
    </source>
</evidence>
<dbReference type="Gene3D" id="3.30.50.10">
    <property type="entry name" value="Erythroid Transcription Factor GATA-1, subunit A"/>
    <property type="match status" value="1"/>
</dbReference>
<keyword evidence="17" id="KW-0090">Biological rhythms</keyword>
<feature type="domain" description="NR LBD" evidence="30">
    <location>
        <begin position="286"/>
        <end position="601"/>
    </location>
</feature>
<dbReference type="PROSITE" id="PS51030">
    <property type="entry name" value="NUCLEAR_REC_DBD_2"/>
    <property type="match status" value="1"/>
</dbReference>
<evidence type="ECO:0000256" key="28">
    <source>
        <dbReference type="SAM" id="MobiDB-lite"/>
    </source>
</evidence>
<name>A0A672Z204_9TELE</name>
<keyword evidence="5" id="KW-0678">Repressor</keyword>
<keyword evidence="9 27" id="KW-0863">Zinc-finger</keyword>
<dbReference type="SMART" id="SM00399">
    <property type="entry name" value="ZnF_C4"/>
    <property type="match status" value="1"/>
</dbReference>
<feature type="compositionally biased region" description="Low complexity" evidence="28">
    <location>
        <begin position="1"/>
        <end position="13"/>
    </location>
</feature>
<dbReference type="PRINTS" id="PR00398">
    <property type="entry name" value="STRDHORMONER"/>
</dbReference>
<keyword evidence="11 27" id="KW-0862">Zinc</keyword>
<dbReference type="FunCoup" id="A0A672Z204">
    <property type="interactions" value="175"/>
</dbReference>
<keyword evidence="21 27" id="KW-0675">Receptor</keyword>
<proteinExistence type="inferred from homology"/>
<dbReference type="Pfam" id="PF00104">
    <property type="entry name" value="Hormone_recep"/>
    <property type="match status" value="1"/>
</dbReference>
<evidence type="ECO:0000256" key="10">
    <source>
        <dbReference type="ARBA" id="ARBA00022782"/>
    </source>
</evidence>
<feature type="region of interest" description="Disordered" evidence="28">
    <location>
        <begin position="222"/>
        <end position="290"/>
    </location>
</feature>
<keyword evidence="13" id="KW-0007">Acetylation</keyword>
<dbReference type="PANTHER" id="PTHR24082">
    <property type="entry name" value="NUCLEAR HORMONE RECEPTOR"/>
    <property type="match status" value="1"/>
</dbReference>
<dbReference type="InterPro" id="IPR001723">
    <property type="entry name" value="Nuclear_hrmn_rcpt"/>
</dbReference>
<evidence type="ECO:0000256" key="18">
    <source>
        <dbReference type="ARBA" id="ARBA00023125"/>
    </source>
</evidence>
<evidence type="ECO:0000256" key="16">
    <source>
        <dbReference type="ARBA" id="ARBA00023018"/>
    </source>
</evidence>
<protein>
    <recommendedName>
        <fullName evidence="24">Nuclear receptor subfamily 1 group D member 1</fullName>
    </recommendedName>
    <alternativeName>
        <fullName evidence="26">Rev-erbA-alpha</fullName>
    </alternativeName>
    <alternativeName>
        <fullName evidence="25">V-erbA-related protein 1</fullName>
    </alternativeName>
</protein>
<evidence type="ECO:0000256" key="8">
    <source>
        <dbReference type="ARBA" id="ARBA00022723"/>
    </source>
</evidence>
<dbReference type="PROSITE" id="PS00031">
    <property type="entry name" value="NUCLEAR_REC_DBD_1"/>
    <property type="match status" value="1"/>
</dbReference>
<evidence type="ECO:0000256" key="3">
    <source>
        <dbReference type="ARBA" id="ARBA00004552"/>
    </source>
</evidence>
<dbReference type="InterPro" id="IPR001628">
    <property type="entry name" value="Znf_hrmn_rcpt"/>
</dbReference>
<dbReference type="GO" id="GO:0009755">
    <property type="term" value="P:hormone-mediated signaling pathway"/>
    <property type="evidence" value="ECO:0007669"/>
    <property type="project" value="TreeGrafter"/>
</dbReference>
<evidence type="ECO:0000256" key="23">
    <source>
        <dbReference type="ARBA" id="ARBA00023273"/>
    </source>
</evidence>
<keyword evidence="18 27" id="KW-0238">DNA-binding</keyword>
<evidence type="ECO:0000256" key="14">
    <source>
        <dbReference type="ARBA" id="ARBA00023004"/>
    </source>
</evidence>
<dbReference type="OrthoDB" id="7634782at2759"/>
<dbReference type="InterPro" id="IPR013088">
    <property type="entry name" value="Znf_NHR/GATA"/>
</dbReference>
<keyword evidence="12" id="KW-0832">Ubl conjugation</keyword>
<evidence type="ECO:0000256" key="27">
    <source>
        <dbReference type="RuleBase" id="RU004334"/>
    </source>
</evidence>
<reference evidence="31" key="3">
    <citation type="submission" date="2025-09" db="UniProtKB">
        <authorList>
            <consortium name="Ensembl"/>
        </authorList>
    </citation>
    <scope>IDENTIFICATION</scope>
</reference>
<dbReference type="CDD" id="cd07166">
    <property type="entry name" value="NR_DBD_REV_ERB"/>
    <property type="match status" value="1"/>
</dbReference>
<dbReference type="GO" id="GO:0043197">
    <property type="term" value="C:dendritic spine"/>
    <property type="evidence" value="ECO:0007669"/>
    <property type="project" value="UniProtKB-SubCell"/>
</dbReference>
<dbReference type="GeneID" id="115423659"/>
<keyword evidence="7" id="KW-0349">Heme</keyword>
<dbReference type="SMART" id="SM00430">
    <property type="entry name" value="HOLI"/>
    <property type="match status" value="1"/>
</dbReference>
<evidence type="ECO:0000256" key="13">
    <source>
        <dbReference type="ARBA" id="ARBA00022990"/>
    </source>
</evidence>
<accession>A0A672Z204</accession>
<evidence type="ECO:0000256" key="11">
    <source>
        <dbReference type="ARBA" id="ARBA00022833"/>
    </source>
</evidence>
<keyword evidence="4" id="KW-0963">Cytoplasm</keyword>
<dbReference type="PANTHER" id="PTHR24082:SF113">
    <property type="entry name" value="NUCLEAR RECEPTOR SUBFAMILY 1 GROUP D MEMBER 1"/>
    <property type="match status" value="1"/>
</dbReference>
<feature type="domain" description="Nuclear receptor" evidence="29">
    <location>
        <begin position="113"/>
        <end position="189"/>
    </location>
</feature>
<keyword evidence="14" id="KW-0408">Iron</keyword>
<dbReference type="CTD" id="9572"/>
<dbReference type="InterPro" id="IPR000536">
    <property type="entry name" value="Nucl_hrmn_rcpt_lig-bd"/>
</dbReference>
<dbReference type="InterPro" id="IPR035500">
    <property type="entry name" value="NHR-like_dom_sf"/>
</dbReference>
<reference evidence="31" key="1">
    <citation type="submission" date="2019-06" db="EMBL/GenBank/DDBJ databases">
        <authorList>
            <consortium name="Wellcome Sanger Institute Data Sharing"/>
        </authorList>
    </citation>
    <scope>NUCLEOTIDE SEQUENCE [LARGE SCALE GENOMIC DNA]</scope>
</reference>
<feature type="compositionally biased region" description="Low complexity" evidence="28">
    <location>
        <begin position="45"/>
        <end position="84"/>
    </location>
</feature>
<evidence type="ECO:0000256" key="19">
    <source>
        <dbReference type="ARBA" id="ARBA00023159"/>
    </source>
</evidence>
<evidence type="ECO:0000313" key="32">
    <source>
        <dbReference type="Proteomes" id="UP000472271"/>
    </source>
</evidence>
<feature type="compositionally biased region" description="Polar residues" evidence="28">
    <location>
        <begin position="30"/>
        <end position="44"/>
    </location>
</feature>
<dbReference type="InParanoid" id="A0A672Z204"/>
<evidence type="ECO:0000256" key="1">
    <source>
        <dbReference type="ARBA" id="ARBA00004279"/>
    </source>
</evidence>
<dbReference type="FunFam" id="3.30.50.10:FF:000013">
    <property type="entry name" value="Nuclear receptor subfamily 1 group D member 2"/>
    <property type="match status" value="1"/>
</dbReference>
<dbReference type="PROSITE" id="PS51843">
    <property type="entry name" value="NR_LBD"/>
    <property type="match status" value="1"/>
</dbReference>
<sequence>METNNNNNNNNNNSGGGPGGVISYVGSCGGSPTRTSPVSMYSDNSDSQPCFPSSSSSTQSFLCSGSGSAGEDGSSSSSSSSAGGSPRGRDDSGSLRASPSNSVSSLTKLSGMVLLCKVCGDVASGFHYGVHACEGCKGFFRRSIQQNIQYKKCAKNQSCTVLRTNRNRCQQCRFKKCLSVGMSRDAVRFGRIPKREKQKMLAEMQNAVNNMVDERLQSDFQMTSLGPPASSPCPGVAVAPRPQPPALPLAPSSPSPTAPASSSPPLATPPSCPSPTLFSSPPPSPGVDSTISAVARAHRETFLYAHDKLSSNHTHRYTEAEQHSQPNGYHGNALNTIFNHNHHHRFRPQNNMDTVHYHHHSNGRRSLCNRANHLIQGQNCPMRKRPDVVLACPMNLQPHADPSKTPQQIWEDFSLSFTPAVKEVVEFAKHIPGFAALSHNDQVTLLKAGTFEVLMVRFSSMFNMQKQTVTFMSGTSFSLDQLHSMGMSHLLGAMFDFSHKLGALELNTEELGLFTAVVLVSADRSGIENVALVEQLQESLIRALRSLMNKSTVAPGNRMDHMDRVDNVDSPRFTKLLLKLPDLRTLNNMHSEKLLSFRIDA</sequence>
<evidence type="ECO:0000256" key="12">
    <source>
        <dbReference type="ARBA" id="ARBA00022843"/>
    </source>
</evidence>
<evidence type="ECO:0000256" key="26">
    <source>
        <dbReference type="ARBA" id="ARBA00043097"/>
    </source>
</evidence>
<evidence type="ECO:0000256" key="24">
    <source>
        <dbReference type="ARBA" id="ARBA00039258"/>
    </source>
</evidence>
<dbReference type="RefSeq" id="XP_029996448.1">
    <property type="nucleotide sequence ID" value="XM_030140588.1"/>
</dbReference>
<keyword evidence="22 27" id="KW-0539">Nucleus</keyword>
<dbReference type="GO" id="GO:0000978">
    <property type="term" value="F:RNA polymerase II cis-regulatory region sequence-specific DNA binding"/>
    <property type="evidence" value="ECO:0007669"/>
    <property type="project" value="TreeGrafter"/>
</dbReference>
<dbReference type="GO" id="GO:0048511">
    <property type="term" value="P:rhythmic process"/>
    <property type="evidence" value="ECO:0007669"/>
    <property type="project" value="UniProtKB-KW"/>
</dbReference>
<evidence type="ECO:0000313" key="31">
    <source>
        <dbReference type="Ensembl" id="ENSSORP00005010845.1"/>
    </source>
</evidence>
<evidence type="ECO:0000256" key="15">
    <source>
        <dbReference type="ARBA" id="ARBA00023015"/>
    </source>
</evidence>
<keyword evidence="32" id="KW-1185">Reference proteome</keyword>
<evidence type="ECO:0000256" key="17">
    <source>
        <dbReference type="ARBA" id="ARBA00023108"/>
    </source>
</evidence>
<keyword evidence="15 27" id="KW-0805">Transcription regulation</keyword>
<dbReference type="SUPFAM" id="SSF48508">
    <property type="entry name" value="Nuclear receptor ligand-binding domain"/>
    <property type="match status" value="1"/>
</dbReference>
<dbReference type="SUPFAM" id="SSF57716">
    <property type="entry name" value="Glucocorticoid receptor-like (DNA-binding domain)"/>
    <property type="match status" value="1"/>
</dbReference>
<evidence type="ECO:0000259" key="30">
    <source>
        <dbReference type="PROSITE" id="PS51843"/>
    </source>
</evidence>
<evidence type="ECO:0000259" key="29">
    <source>
        <dbReference type="PROSITE" id="PS51030"/>
    </source>
</evidence>
<evidence type="ECO:0000256" key="7">
    <source>
        <dbReference type="ARBA" id="ARBA00022617"/>
    </source>
</evidence>